<keyword evidence="3 5" id="KW-0853">WD repeat</keyword>
<dbReference type="RefSeq" id="XP_033532989.1">
    <property type="nucleotide sequence ID" value="XM_033682146.1"/>
</dbReference>
<evidence type="ECO:0000256" key="4">
    <source>
        <dbReference type="ARBA" id="ARBA00022737"/>
    </source>
</evidence>
<accession>A0A6G1G012</accession>
<reference evidence="9" key="3">
    <citation type="submission" date="2025-04" db="UniProtKB">
        <authorList>
            <consortium name="RefSeq"/>
        </authorList>
    </citation>
    <scope>IDENTIFICATION</scope>
    <source>
        <strain evidence="9">CBS 781.70</strain>
    </source>
</reference>
<dbReference type="SMART" id="SM00320">
    <property type="entry name" value="WD40"/>
    <property type="match status" value="3"/>
</dbReference>
<dbReference type="EMBL" id="ML975162">
    <property type="protein sequence ID" value="KAF1811358.1"/>
    <property type="molecule type" value="Genomic_DNA"/>
</dbReference>
<evidence type="ECO:0000256" key="5">
    <source>
        <dbReference type="PROSITE-ProRule" id="PRU00221"/>
    </source>
</evidence>
<protein>
    <recommendedName>
        <fullName evidence="6">Lethal giant larvae (Lgl)-like C-terminal domain-containing protein</fullName>
    </recommendedName>
</protein>
<dbReference type="PROSITE" id="PS00678">
    <property type="entry name" value="WD_REPEATS_1"/>
    <property type="match status" value="1"/>
</dbReference>
<dbReference type="InterPro" id="IPR001680">
    <property type="entry name" value="WD40_rpt"/>
</dbReference>
<dbReference type="PANTHER" id="PTHR10241:SF25">
    <property type="entry name" value="TOMOSYN, ISOFORM C"/>
    <property type="match status" value="1"/>
</dbReference>
<dbReference type="Pfam" id="PF00400">
    <property type="entry name" value="WD40"/>
    <property type="match status" value="1"/>
</dbReference>
<organism evidence="7">
    <name type="scientific">Eremomyces bilateralis CBS 781.70</name>
    <dbReference type="NCBI Taxonomy" id="1392243"/>
    <lineage>
        <taxon>Eukaryota</taxon>
        <taxon>Fungi</taxon>
        <taxon>Dikarya</taxon>
        <taxon>Ascomycota</taxon>
        <taxon>Pezizomycotina</taxon>
        <taxon>Dothideomycetes</taxon>
        <taxon>Dothideomycetes incertae sedis</taxon>
        <taxon>Eremomycetales</taxon>
        <taxon>Eremomycetaceae</taxon>
        <taxon>Eremomyces</taxon>
    </lineage>
</organism>
<keyword evidence="4" id="KW-0677">Repeat</keyword>
<dbReference type="SUPFAM" id="SSF50978">
    <property type="entry name" value="WD40 repeat-like"/>
    <property type="match status" value="3"/>
</dbReference>
<feature type="repeat" description="WD" evidence="5">
    <location>
        <begin position="457"/>
        <end position="498"/>
    </location>
</feature>
<sequence>MAHLLRGKQAGVQNDFTAGLSPDQINIDEIQRYGVGSQISQIAYDPVQGLIAVGTNDTQFGPGQIYVFGQRRVDVVLNLSRKGSVRILQFCADKLICLDSRNELSIFSLETKRLVAAYTPPGAVVSVYTDPAIDFALLGMQNGEVLAYDLDREAMAPFRIPNLWREKNPKARLSPVITLRLHPRDIGALLIGYAEGAVIYSFNQSKAVRFFYYELPRGAPGGDLDPTAMNIVRRPQLTHAVWHPTGTFILTGHADGSLVFWDAKDGRIVMARTLDATNINQPLRNPGSSISDGMGAQEPITEIIWCANQDPDDTAILISGGTSSMMPTKGLTLFELGRTPNYSTSSWPVLAAHFESPKRQRLLPTPPNASVQHICLVPRSSPHFHGAQDPLAILALLASGELISLSFPSGIPISATNQLHVSLSFVHPFVTAVNLAPVDRNRWLGMTEKRSRGPPMLRGGKEQMRPLKRFEHRNVVQTAHADGTVRVWDAGHGDELENDGVVQADVGRAVGRMDDVEVVVTSLAGATGELAAGLKSGEVVVFRWNSNKHPGREGRGGENKARGLTDVLDRCDPALSEGLLPLTLFDGRDGRVTALELSDVGFVAAAFEGGSMVVIDLRGPAVIFDAKLTELVRQDRKSSFRRHSQQPATADWATKLVFSVMTLDQESYSSILLHAGTHHGHLLTLQIVPDASGRYSVHPAGHLSLDSPVVSISPLHANTGSPALATQSAVAGLRNGAKTPGVLLVVTQGGARLFRPATSKGASKSWDDFYVYSAAVARWDEGKWALVCLCGDGVARVYSIPALKEVGGVRVGNVLDVKRMGQACVTRTGDVLGWTGPSEMALLTVFGSGLPLDVIFDPEALIPPRPTISNLQWISGTQHVTPSDIDILIGGPDRPPSRRMVAQARADQEAARSATRNRAAAATLPTNQNDEGYWEYMQRQINERTEKLGIVGDSVNRLEETSAGWADDVSKYVQRQKRNMVMGGEYIP</sequence>
<dbReference type="Gene3D" id="2.130.10.10">
    <property type="entry name" value="YVTN repeat-like/Quinoprotein amine dehydrogenase"/>
    <property type="match status" value="2"/>
</dbReference>
<evidence type="ECO:0000256" key="3">
    <source>
        <dbReference type="ARBA" id="ARBA00022574"/>
    </source>
</evidence>
<reference evidence="7 9" key="1">
    <citation type="submission" date="2020-01" db="EMBL/GenBank/DDBJ databases">
        <authorList>
            <consortium name="DOE Joint Genome Institute"/>
            <person name="Haridas S."/>
            <person name="Albert R."/>
            <person name="Binder M."/>
            <person name="Bloem J."/>
            <person name="Labutti K."/>
            <person name="Salamov A."/>
            <person name="Andreopoulos B."/>
            <person name="Baker S.E."/>
            <person name="Barry K."/>
            <person name="Bills G."/>
            <person name="Bluhm B.H."/>
            <person name="Cannon C."/>
            <person name="Castanera R."/>
            <person name="Culley D.E."/>
            <person name="Daum C."/>
            <person name="Ezra D."/>
            <person name="Gonzalez J.B."/>
            <person name="Henrissat B."/>
            <person name="Kuo A."/>
            <person name="Liang C."/>
            <person name="Lipzen A."/>
            <person name="Lutzoni F."/>
            <person name="Magnuson J."/>
            <person name="Mondo S."/>
            <person name="Nolan M."/>
            <person name="Ohm R."/>
            <person name="Pangilinan J."/>
            <person name="Park H.-J."/>
            <person name="Ramirez L."/>
            <person name="Alfaro M."/>
            <person name="Sun H."/>
            <person name="Tritt A."/>
            <person name="Yoshinaga Y."/>
            <person name="Zwiers L.-H."/>
            <person name="Turgeon B.G."/>
            <person name="Goodwin S.B."/>
            <person name="Spatafora J.W."/>
            <person name="Crous P.W."/>
            <person name="Grigoriev I.V."/>
        </authorList>
    </citation>
    <scope>NUCLEOTIDE SEQUENCE</scope>
    <source>
        <strain evidence="7 9">CBS 781.70</strain>
    </source>
</reference>
<evidence type="ECO:0000313" key="9">
    <source>
        <dbReference type="RefSeq" id="XP_033532989.1"/>
    </source>
</evidence>
<dbReference type="InterPro" id="IPR013905">
    <property type="entry name" value="Lgl_C_dom"/>
</dbReference>
<dbReference type="OrthoDB" id="19944at2759"/>
<dbReference type="InterPro" id="IPR036322">
    <property type="entry name" value="WD40_repeat_dom_sf"/>
</dbReference>
<evidence type="ECO:0000256" key="2">
    <source>
        <dbReference type="ARBA" id="ARBA00022483"/>
    </source>
</evidence>
<feature type="domain" description="Lethal giant larvae (Lgl)-like C-terminal" evidence="6">
    <location>
        <begin position="516"/>
        <end position="898"/>
    </location>
</feature>
<dbReference type="FunFam" id="2.130.10.10:FF:000848">
    <property type="entry name" value="SNARE-dependent exocytosis protein (Sro7), putative"/>
    <property type="match status" value="1"/>
</dbReference>
<dbReference type="GO" id="GO:0019905">
    <property type="term" value="F:syntaxin binding"/>
    <property type="evidence" value="ECO:0007669"/>
    <property type="project" value="TreeGrafter"/>
</dbReference>
<evidence type="ECO:0000256" key="1">
    <source>
        <dbReference type="ARBA" id="ARBA00008070"/>
    </source>
</evidence>
<evidence type="ECO:0000313" key="7">
    <source>
        <dbReference type="EMBL" id="KAF1811358.1"/>
    </source>
</evidence>
<dbReference type="PANTHER" id="PTHR10241">
    <property type="entry name" value="LETHAL 2 GIANT LARVAE PROTEIN"/>
    <property type="match status" value="1"/>
</dbReference>
<reference evidence="9" key="2">
    <citation type="submission" date="2020-04" db="EMBL/GenBank/DDBJ databases">
        <authorList>
            <consortium name="NCBI Genome Project"/>
        </authorList>
    </citation>
    <scope>NUCLEOTIDE SEQUENCE</scope>
    <source>
        <strain evidence="9">CBS 781.70</strain>
    </source>
</reference>
<feature type="repeat" description="WD" evidence="5">
    <location>
        <begin position="242"/>
        <end position="271"/>
    </location>
</feature>
<dbReference type="InterPro" id="IPR019775">
    <property type="entry name" value="WD40_repeat_CS"/>
</dbReference>
<dbReference type="GO" id="GO:0005737">
    <property type="term" value="C:cytoplasm"/>
    <property type="evidence" value="ECO:0007669"/>
    <property type="project" value="TreeGrafter"/>
</dbReference>
<dbReference type="AlphaFoldDB" id="A0A6G1G012"/>
<dbReference type="InterPro" id="IPR015943">
    <property type="entry name" value="WD40/YVTN_repeat-like_dom_sf"/>
</dbReference>
<keyword evidence="8" id="KW-1185">Reference proteome</keyword>
<dbReference type="GeneID" id="54422716"/>
<proteinExistence type="inferred from homology"/>
<dbReference type="Proteomes" id="UP000504638">
    <property type="component" value="Unplaced"/>
</dbReference>
<dbReference type="GO" id="GO:0006887">
    <property type="term" value="P:exocytosis"/>
    <property type="evidence" value="ECO:0007669"/>
    <property type="project" value="UniProtKB-KW"/>
</dbReference>
<dbReference type="Pfam" id="PF08596">
    <property type="entry name" value="Lgl_C"/>
    <property type="match status" value="1"/>
</dbReference>
<dbReference type="GO" id="GO:0006893">
    <property type="term" value="P:Golgi to plasma membrane transport"/>
    <property type="evidence" value="ECO:0007669"/>
    <property type="project" value="TreeGrafter"/>
</dbReference>
<name>A0A6G1G012_9PEZI</name>
<dbReference type="GO" id="GO:0045159">
    <property type="term" value="F:myosin II binding"/>
    <property type="evidence" value="ECO:0007669"/>
    <property type="project" value="TreeGrafter"/>
</dbReference>
<keyword evidence="2" id="KW-0268">Exocytosis</keyword>
<dbReference type="GO" id="GO:0005096">
    <property type="term" value="F:GTPase activator activity"/>
    <property type="evidence" value="ECO:0007669"/>
    <property type="project" value="TreeGrafter"/>
</dbReference>
<evidence type="ECO:0000313" key="8">
    <source>
        <dbReference type="Proteomes" id="UP000504638"/>
    </source>
</evidence>
<comment type="similarity">
    <text evidence="1">Belongs to the WD repeat L(2)GL family.</text>
</comment>
<evidence type="ECO:0000259" key="6">
    <source>
        <dbReference type="Pfam" id="PF08596"/>
    </source>
</evidence>
<dbReference type="PROSITE" id="PS50082">
    <property type="entry name" value="WD_REPEATS_2"/>
    <property type="match status" value="2"/>
</dbReference>
<dbReference type="GO" id="GO:0005886">
    <property type="term" value="C:plasma membrane"/>
    <property type="evidence" value="ECO:0007669"/>
    <property type="project" value="TreeGrafter"/>
</dbReference>
<gene>
    <name evidence="7 9" type="ORF">P152DRAFT_489794</name>
</gene>